<evidence type="ECO:0000313" key="2">
    <source>
        <dbReference type="EMBL" id="MBS9340351.1"/>
    </source>
</evidence>
<dbReference type="EMBL" id="JAGJWT010000001">
    <property type="protein sequence ID" value="MBS9339604.1"/>
    <property type="molecule type" value="Genomic_DNA"/>
</dbReference>
<gene>
    <name evidence="1" type="ORF">J8641_01955</name>
    <name evidence="2" type="ORF">J8641_05890</name>
</gene>
<dbReference type="GO" id="GO:0016831">
    <property type="term" value="F:carboxy-lyase activity"/>
    <property type="evidence" value="ECO:0007669"/>
    <property type="project" value="InterPro"/>
</dbReference>
<dbReference type="Pfam" id="PF05870">
    <property type="entry name" value="PA_decarbox"/>
    <property type="match status" value="1"/>
</dbReference>
<dbReference type="Gene3D" id="2.40.128.20">
    <property type="match status" value="1"/>
</dbReference>
<protein>
    <submittedName>
        <fullName evidence="2">Phenolic acid decarboxylase</fullName>
    </submittedName>
</protein>
<evidence type="ECO:0000313" key="1">
    <source>
        <dbReference type="EMBL" id="MBS9339604.1"/>
    </source>
</evidence>
<name>A0A9X1CYB4_NEIEL</name>
<evidence type="ECO:0000313" key="3">
    <source>
        <dbReference type="Proteomes" id="UP000708805"/>
    </source>
</evidence>
<reference evidence="2" key="1">
    <citation type="submission" date="2021-04" db="EMBL/GenBank/DDBJ databases">
        <title>Genomic characterization of endocarditis-associated Neisseria elongata subsp. nitroreducens.</title>
        <authorList>
            <person name="Schorner M."/>
            <person name="Passarelli-Araujo H."/>
            <person name="Scheffer M."/>
            <person name="Barazzetti F."/>
            <person name="Martins J."/>
            <person name="Machado H."/>
            <person name="Palmeiro J."/>
            <person name="Bazzo M."/>
        </authorList>
    </citation>
    <scope>NUCLEOTIDE SEQUENCE</scope>
    <source>
        <strain evidence="2">Nel_M001</strain>
    </source>
</reference>
<sequence length="50" mass="5404">MDEFANITFVCACDGNDEAVIDRPASELPADFPSNLAMFNVPIKAAHTSF</sequence>
<proteinExistence type="predicted"/>
<organism evidence="2 3">
    <name type="scientific">Neisseria elongata subsp. nitroreducens</name>
    <dbReference type="NCBI Taxonomy" id="90367"/>
    <lineage>
        <taxon>Bacteria</taxon>
        <taxon>Pseudomonadati</taxon>
        <taxon>Pseudomonadota</taxon>
        <taxon>Betaproteobacteria</taxon>
        <taxon>Neisseriales</taxon>
        <taxon>Neisseriaceae</taxon>
        <taxon>Neisseria</taxon>
    </lineage>
</organism>
<dbReference type="EMBL" id="JAGJWT010000003">
    <property type="protein sequence ID" value="MBS9340351.1"/>
    <property type="molecule type" value="Genomic_DNA"/>
</dbReference>
<comment type="caution">
    <text evidence="2">The sequence shown here is derived from an EMBL/GenBank/DDBJ whole genome shotgun (WGS) entry which is preliminary data.</text>
</comment>
<dbReference type="Proteomes" id="UP000708805">
    <property type="component" value="Unassembled WGS sequence"/>
</dbReference>
<accession>A0A9X1CYB4</accession>
<dbReference type="InterPro" id="IPR008729">
    <property type="entry name" value="PA_de_COase"/>
</dbReference>
<dbReference type="InterPro" id="IPR012674">
    <property type="entry name" value="Calycin"/>
</dbReference>
<dbReference type="AlphaFoldDB" id="A0A9X1CYB4"/>